<dbReference type="Gene3D" id="2.30.110.10">
    <property type="entry name" value="Electron Transport, Fmn-binding Protein, Chain A"/>
    <property type="match status" value="1"/>
</dbReference>
<protein>
    <submittedName>
        <fullName evidence="1">Transcriptional regulator</fullName>
    </submittedName>
</protein>
<evidence type="ECO:0000313" key="2">
    <source>
        <dbReference type="Proteomes" id="UP000655208"/>
    </source>
</evidence>
<dbReference type="PANTHER" id="PTHR35802:SF1">
    <property type="entry name" value="PROTEASE SYNTHASE AND SPORULATION PROTEIN PAI 2"/>
    <property type="match status" value="1"/>
</dbReference>
<dbReference type="Pfam" id="PF04299">
    <property type="entry name" value="FMN_bind_2"/>
    <property type="match status" value="1"/>
</dbReference>
<gene>
    <name evidence="1" type="ORF">GCM10011594_20580</name>
</gene>
<comment type="caution">
    <text evidence="1">The sequence shown here is derived from an EMBL/GenBank/DDBJ whole genome shotgun (WGS) entry which is preliminary data.</text>
</comment>
<dbReference type="RefSeq" id="WP_188941386.1">
    <property type="nucleotide sequence ID" value="NZ_BMNA01000003.1"/>
</dbReference>
<dbReference type="EMBL" id="BMNA01000003">
    <property type="protein sequence ID" value="GGM00383.1"/>
    <property type="molecule type" value="Genomic_DNA"/>
</dbReference>
<proteinExistence type="predicted"/>
<sequence>MRDNPDYAMDPGRLKQLVRDNPWATLVSHTSAGLVASHYPVLVDETRQELSLLTHLGRPDEEILEIGRGELLVIVQGPHGYISPSWYGTVSAAPAVPTWNFTVAHLSGVPEVLGAEENLAVLAALVDHMEDRVDRPRRLFADPVDASYARRISGGTLGIRLTPTRIVTKAKLSQDKPPEVVERVVAALDRPGPYASPALAADMRRVHAEVTGG</sequence>
<dbReference type="Proteomes" id="UP000655208">
    <property type="component" value="Unassembled WGS sequence"/>
</dbReference>
<dbReference type="InterPro" id="IPR007396">
    <property type="entry name" value="TR_PAI2-type"/>
</dbReference>
<dbReference type="AlphaFoldDB" id="A0A917SW12"/>
<dbReference type="SUPFAM" id="SSF50475">
    <property type="entry name" value="FMN-binding split barrel"/>
    <property type="match status" value="1"/>
</dbReference>
<organism evidence="1 2">
    <name type="scientific">Nakamurella endophytica</name>
    <dbReference type="NCBI Taxonomy" id="1748367"/>
    <lineage>
        <taxon>Bacteria</taxon>
        <taxon>Bacillati</taxon>
        <taxon>Actinomycetota</taxon>
        <taxon>Actinomycetes</taxon>
        <taxon>Nakamurellales</taxon>
        <taxon>Nakamurellaceae</taxon>
        <taxon>Nakamurella</taxon>
    </lineage>
</organism>
<keyword evidence="2" id="KW-1185">Reference proteome</keyword>
<reference evidence="1" key="1">
    <citation type="journal article" date="2014" name="Int. J. Syst. Evol. Microbiol.">
        <title>Complete genome sequence of Corynebacterium casei LMG S-19264T (=DSM 44701T), isolated from a smear-ripened cheese.</title>
        <authorList>
            <consortium name="US DOE Joint Genome Institute (JGI-PGF)"/>
            <person name="Walter F."/>
            <person name="Albersmeier A."/>
            <person name="Kalinowski J."/>
            <person name="Ruckert C."/>
        </authorList>
    </citation>
    <scope>NUCLEOTIDE SEQUENCE</scope>
    <source>
        <strain evidence="1">CGMCC 4.7308</strain>
    </source>
</reference>
<evidence type="ECO:0000313" key="1">
    <source>
        <dbReference type="EMBL" id="GGM00383.1"/>
    </source>
</evidence>
<name>A0A917SW12_9ACTN</name>
<accession>A0A917SW12</accession>
<dbReference type="PIRSF" id="PIRSF010372">
    <property type="entry name" value="PaiB"/>
    <property type="match status" value="1"/>
</dbReference>
<dbReference type="InterPro" id="IPR012349">
    <property type="entry name" value="Split_barrel_FMN-bd"/>
</dbReference>
<dbReference type="PANTHER" id="PTHR35802">
    <property type="entry name" value="PROTEASE SYNTHASE AND SPORULATION PROTEIN PAI 2"/>
    <property type="match status" value="1"/>
</dbReference>
<reference evidence="1" key="2">
    <citation type="submission" date="2020-09" db="EMBL/GenBank/DDBJ databases">
        <authorList>
            <person name="Sun Q."/>
            <person name="Zhou Y."/>
        </authorList>
    </citation>
    <scope>NUCLEOTIDE SEQUENCE</scope>
    <source>
        <strain evidence="1">CGMCC 4.7308</strain>
    </source>
</reference>